<dbReference type="HAMAP" id="MF_00009">
    <property type="entry name" value="Endoribonucl_YbeY"/>
    <property type="match status" value="1"/>
</dbReference>
<dbReference type="InterPro" id="IPR023091">
    <property type="entry name" value="MetalPrtase_cat_dom_sf_prd"/>
</dbReference>
<comment type="subcellular location">
    <subcellularLocation>
        <location evidence="7">Cytoplasm</location>
    </subcellularLocation>
</comment>
<dbReference type="InterPro" id="IPR020549">
    <property type="entry name" value="YbeY_CS"/>
</dbReference>
<dbReference type="PANTHER" id="PTHR46986">
    <property type="entry name" value="ENDORIBONUCLEASE YBEY, CHLOROPLASTIC"/>
    <property type="match status" value="1"/>
</dbReference>
<evidence type="ECO:0000256" key="1">
    <source>
        <dbReference type="ARBA" id="ARBA00010875"/>
    </source>
</evidence>
<feature type="binding site" evidence="7">
    <location>
        <position position="115"/>
    </location>
    <ligand>
        <name>Zn(2+)</name>
        <dbReference type="ChEBI" id="CHEBI:29105"/>
        <note>catalytic</note>
    </ligand>
</feature>
<dbReference type="SUPFAM" id="SSF55486">
    <property type="entry name" value="Metalloproteases ('zincins'), catalytic domain"/>
    <property type="match status" value="1"/>
</dbReference>
<evidence type="ECO:0000256" key="3">
    <source>
        <dbReference type="ARBA" id="ARBA00022723"/>
    </source>
</evidence>
<keyword evidence="6 7" id="KW-0862">Zinc</keyword>
<comment type="similarity">
    <text evidence="1 7">Belongs to the endoribonuclease YbeY family.</text>
</comment>
<dbReference type="EMBL" id="JBHUDG010000014">
    <property type="protein sequence ID" value="MFD1630103.1"/>
    <property type="molecule type" value="Genomic_DNA"/>
</dbReference>
<dbReference type="Gene3D" id="3.40.390.30">
    <property type="entry name" value="Metalloproteases ('zincins'), catalytic domain"/>
    <property type="match status" value="1"/>
</dbReference>
<dbReference type="RefSeq" id="WP_379662481.1">
    <property type="nucleotide sequence ID" value="NZ_JBHUDG010000014.1"/>
</dbReference>
<gene>
    <name evidence="7 8" type="primary">ybeY</name>
    <name evidence="8" type="ORF">ACFSAH_09450</name>
</gene>
<comment type="caution">
    <text evidence="8">The sequence shown here is derived from an EMBL/GenBank/DDBJ whole genome shotgun (WGS) entry which is preliminary data.</text>
</comment>
<dbReference type="Pfam" id="PF02130">
    <property type="entry name" value="YbeY"/>
    <property type="match status" value="1"/>
</dbReference>
<keyword evidence="9" id="KW-1185">Reference proteome</keyword>
<name>A0ABW4IBI5_9SPHI</name>
<evidence type="ECO:0000313" key="9">
    <source>
        <dbReference type="Proteomes" id="UP001597118"/>
    </source>
</evidence>
<organism evidence="8 9">
    <name type="scientific">Pseudopedobacter beijingensis</name>
    <dbReference type="NCBI Taxonomy" id="1207056"/>
    <lineage>
        <taxon>Bacteria</taxon>
        <taxon>Pseudomonadati</taxon>
        <taxon>Bacteroidota</taxon>
        <taxon>Sphingobacteriia</taxon>
        <taxon>Sphingobacteriales</taxon>
        <taxon>Sphingobacteriaceae</taxon>
        <taxon>Pseudopedobacter</taxon>
    </lineage>
</organism>
<sequence>MKKLPINFFQEEVNYKLADINKVRSWINETIEAEKHQLGELNFILCTDEYLLKINQEYLDHDTYTDIITFDNSEEEGWIYGDIFISIERIKENAKSFGVKTADELHRVIIHGTLHLLGYPDKSKSEKQLMTQKEDFYLGRRAF</sequence>
<evidence type="ECO:0000256" key="6">
    <source>
        <dbReference type="ARBA" id="ARBA00022833"/>
    </source>
</evidence>
<keyword evidence="3 7" id="KW-0479">Metal-binding</keyword>
<keyword evidence="2 7" id="KW-0540">Nuclease</keyword>
<keyword evidence="7" id="KW-0963">Cytoplasm</keyword>
<dbReference type="PROSITE" id="PS01306">
    <property type="entry name" value="UPF0054"/>
    <property type="match status" value="1"/>
</dbReference>
<dbReference type="NCBIfam" id="TIGR00043">
    <property type="entry name" value="rRNA maturation RNase YbeY"/>
    <property type="match status" value="1"/>
</dbReference>
<evidence type="ECO:0000256" key="5">
    <source>
        <dbReference type="ARBA" id="ARBA00022801"/>
    </source>
</evidence>
<feature type="binding site" evidence="7">
    <location>
        <position position="111"/>
    </location>
    <ligand>
        <name>Zn(2+)</name>
        <dbReference type="ChEBI" id="CHEBI:29105"/>
        <note>catalytic</note>
    </ligand>
</feature>
<dbReference type="PANTHER" id="PTHR46986:SF1">
    <property type="entry name" value="ENDORIBONUCLEASE YBEY, CHLOROPLASTIC"/>
    <property type="match status" value="1"/>
</dbReference>
<reference evidence="9" key="1">
    <citation type="journal article" date="2019" name="Int. J. Syst. Evol. Microbiol.">
        <title>The Global Catalogue of Microorganisms (GCM) 10K type strain sequencing project: providing services to taxonomists for standard genome sequencing and annotation.</title>
        <authorList>
            <consortium name="The Broad Institute Genomics Platform"/>
            <consortium name="The Broad Institute Genome Sequencing Center for Infectious Disease"/>
            <person name="Wu L."/>
            <person name="Ma J."/>
        </authorList>
    </citation>
    <scope>NUCLEOTIDE SEQUENCE [LARGE SCALE GENOMIC DNA]</scope>
    <source>
        <strain evidence="9">CCUG 53762</strain>
    </source>
</reference>
<proteinExistence type="inferred from homology"/>
<evidence type="ECO:0000313" key="8">
    <source>
        <dbReference type="EMBL" id="MFD1630103.1"/>
    </source>
</evidence>
<evidence type="ECO:0000256" key="2">
    <source>
        <dbReference type="ARBA" id="ARBA00022722"/>
    </source>
</evidence>
<evidence type="ECO:0000256" key="4">
    <source>
        <dbReference type="ARBA" id="ARBA00022759"/>
    </source>
</evidence>
<dbReference type="EC" id="3.1.-.-" evidence="7"/>
<keyword evidence="7" id="KW-0690">Ribosome biogenesis</keyword>
<keyword evidence="5 7" id="KW-0378">Hydrolase</keyword>
<keyword evidence="4 7" id="KW-0255">Endonuclease</keyword>
<feature type="binding site" evidence="7">
    <location>
        <position position="121"/>
    </location>
    <ligand>
        <name>Zn(2+)</name>
        <dbReference type="ChEBI" id="CHEBI:29105"/>
        <note>catalytic</note>
    </ligand>
</feature>
<dbReference type="InterPro" id="IPR002036">
    <property type="entry name" value="YbeY"/>
</dbReference>
<evidence type="ECO:0000256" key="7">
    <source>
        <dbReference type="HAMAP-Rule" id="MF_00009"/>
    </source>
</evidence>
<accession>A0ABW4IBI5</accession>
<dbReference type="Proteomes" id="UP001597118">
    <property type="component" value="Unassembled WGS sequence"/>
</dbReference>
<comment type="cofactor">
    <cofactor evidence="7">
        <name>Zn(2+)</name>
        <dbReference type="ChEBI" id="CHEBI:29105"/>
    </cofactor>
    <text evidence="7">Binds 1 zinc ion.</text>
</comment>
<comment type="function">
    <text evidence="7">Single strand-specific metallo-endoribonuclease involved in late-stage 70S ribosome quality control and in maturation of the 3' terminus of the 16S rRNA.</text>
</comment>
<keyword evidence="7" id="KW-0698">rRNA processing</keyword>
<protein>
    <recommendedName>
        <fullName evidence="7">Endoribonuclease YbeY</fullName>
        <ecNumber evidence="7">3.1.-.-</ecNumber>
    </recommendedName>
</protein>